<feature type="non-terminal residue" evidence="3">
    <location>
        <position position="513"/>
    </location>
</feature>
<dbReference type="OrthoDB" id="288452at2759"/>
<dbReference type="Gene3D" id="2.120.10.80">
    <property type="entry name" value="Kelch-type beta propeller"/>
    <property type="match status" value="2"/>
</dbReference>
<name>A0A9P1D2R4_9DINO</name>
<sequence length="513" mass="57918">CMAGDKEEAGTWQHVTASNPPAERVTRSSVVIDAQQRIWIFGGFRYRGRYQGVDKGMAFFNDLHYFDTQARAWHEVTASNAPSVRNGHTSVIDAQQRIWVFGGYYYSARLNDLHYFDIQAKVWHEVSAQNAPPGRSFHTAVMDAKQRMWIFGGNRPPRQGEYNDLHYFDIQAKTWQEVKASNPPSPRAEHTAVMDAQQRMWIFGGDGVHSGTLHYFDIQAKTWQQVKASNAPSKKSGHTAVMDAQQQMWIFGGYSGNANNLHYFDIQAKTWQQVNASNPFERYNHGAVMDVQQRMWIFGGFADDYGTRSWNDLRYFDTQGGAVGTTTPSANGSIAEIIHDEMATMNWDALEFSPIYRCFVKQTLFDHFTASCADKCDSPAVVARGQCVRPERGVTFTVETVASWSLSVQCNEACWNEWQNKTLHYTRLAVANVFDIPFQEVERVGVAFHSARRLQSGLSTRSATVQAYINTKRLEVAEINAFMPYVFENAAAATALWLMGVVAGRLLPLGTVF</sequence>
<proteinExistence type="predicted"/>
<evidence type="ECO:0000256" key="1">
    <source>
        <dbReference type="ARBA" id="ARBA00022441"/>
    </source>
</evidence>
<reference evidence="4 5" key="2">
    <citation type="submission" date="2024-05" db="EMBL/GenBank/DDBJ databases">
        <authorList>
            <person name="Chen Y."/>
            <person name="Shah S."/>
            <person name="Dougan E. K."/>
            <person name="Thang M."/>
            <person name="Chan C."/>
        </authorList>
    </citation>
    <scope>NUCLEOTIDE SEQUENCE [LARGE SCALE GENOMIC DNA]</scope>
</reference>
<dbReference type="Proteomes" id="UP001152797">
    <property type="component" value="Unassembled WGS sequence"/>
</dbReference>
<dbReference type="EMBL" id="CAMXCT020003063">
    <property type="protein sequence ID" value="CAL1155570.1"/>
    <property type="molecule type" value="Genomic_DNA"/>
</dbReference>
<keyword evidence="5" id="KW-1185">Reference proteome</keyword>
<gene>
    <name evidence="3" type="ORF">C1SCF055_LOCUS28165</name>
</gene>
<comment type="caution">
    <text evidence="3">The sequence shown here is derived from an EMBL/GenBank/DDBJ whole genome shotgun (WGS) entry which is preliminary data.</text>
</comment>
<dbReference type="Pfam" id="PF24681">
    <property type="entry name" value="Kelch_KLHDC2_KLHL20_DRC7"/>
    <property type="match status" value="2"/>
</dbReference>
<evidence type="ECO:0000256" key="2">
    <source>
        <dbReference type="ARBA" id="ARBA00022737"/>
    </source>
</evidence>
<evidence type="ECO:0000313" key="5">
    <source>
        <dbReference type="Proteomes" id="UP001152797"/>
    </source>
</evidence>
<accession>A0A9P1D2R4</accession>
<dbReference type="EMBL" id="CAMXCT030003063">
    <property type="protein sequence ID" value="CAL4789507.1"/>
    <property type="molecule type" value="Genomic_DNA"/>
</dbReference>
<dbReference type="SUPFAM" id="SSF117281">
    <property type="entry name" value="Kelch motif"/>
    <property type="match status" value="1"/>
</dbReference>
<reference evidence="3" key="1">
    <citation type="submission" date="2022-10" db="EMBL/GenBank/DDBJ databases">
        <authorList>
            <person name="Chen Y."/>
            <person name="Dougan E. K."/>
            <person name="Chan C."/>
            <person name="Rhodes N."/>
            <person name="Thang M."/>
        </authorList>
    </citation>
    <scope>NUCLEOTIDE SEQUENCE</scope>
</reference>
<dbReference type="AlphaFoldDB" id="A0A9P1D2R4"/>
<evidence type="ECO:0000313" key="4">
    <source>
        <dbReference type="EMBL" id="CAL4789507.1"/>
    </source>
</evidence>
<keyword evidence="2" id="KW-0677">Repeat</keyword>
<protein>
    <submittedName>
        <fullName evidence="4">RING finger protein B (Protein rngB)</fullName>
    </submittedName>
</protein>
<dbReference type="PANTHER" id="PTHR46093:SF18">
    <property type="entry name" value="FIBRONECTIN TYPE-III DOMAIN-CONTAINING PROTEIN"/>
    <property type="match status" value="1"/>
</dbReference>
<keyword evidence="1" id="KW-0880">Kelch repeat</keyword>
<dbReference type="EMBL" id="CAMXCT010003063">
    <property type="protein sequence ID" value="CAI4002195.1"/>
    <property type="molecule type" value="Genomic_DNA"/>
</dbReference>
<dbReference type="InterPro" id="IPR015915">
    <property type="entry name" value="Kelch-typ_b-propeller"/>
</dbReference>
<dbReference type="PANTHER" id="PTHR46093">
    <property type="entry name" value="ACYL-COA-BINDING DOMAIN-CONTAINING PROTEIN 5"/>
    <property type="match status" value="1"/>
</dbReference>
<evidence type="ECO:0000313" key="3">
    <source>
        <dbReference type="EMBL" id="CAI4002195.1"/>
    </source>
</evidence>
<organism evidence="3">
    <name type="scientific">Cladocopium goreaui</name>
    <dbReference type="NCBI Taxonomy" id="2562237"/>
    <lineage>
        <taxon>Eukaryota</taxon>
        <taxon>Sar</taxon>
        <taxon>Alveolata</taxon>
        <taxon>Dinophyceae</taxon>
        <taxon>Suessiales</taxon>
        <taxon>Symbiodiniaceae</taxon>
        <taxon>Cladocopium</taxon>
    </lineage>
</organism>